<dbReference type="InterPro" id="IPR011990">
    <property type="entry name" value="TPR-like_helical_dom_sf"/>
</dbReference>
<evidence type="ECO:0000256" key="2">
    <source>
        <dbReference type="ARBA" id="ARBA00022737"/>
    </source>
</evidence>
<feature type="region of interest" description="Disordered" evidence="4">
    <location>
        <begin position="1"/>
        <end position="56"/>
    </location>
</feature>
<keyword evidence="6" id="KW-1185">Reference proteome</keyword>
<dbReference type="AlphaFoldDB" id="A0AAN7L5R4"/>
<dbReference type="GO" id="GO:0003729">
    <property type="term" value="F:mRNA binding"/>
    <property type="evidence" value="ECO:0007669"/>
    <property type="project" value="TreeGrafter"/>
</dbReference>
<dbReference type="PANTHER" id="PTHR47933">
    <property type="entry name" value="PENTATRICOPEPTIDE REPEAT-CONTAINING PROTEIN 1, MITOCHONDRIAL"/>
    <property type="match status" value="1"/>
</dbReference>
<comment type="similarity">
    <text evidence="1">Belongs to the PPR family. P subfamily.</text>
</comment>
<dbReference type="Proteomes" id="UP001346149">
    <property type="component" value="Unassembled WGS sequence"/>
</dbReference>
<organism evidence="5 6">
    <name type="scientific">Trapa natans</name>
    <name type="common">Water chestnut</name>
    <dbReference type="NCBI Taxonomy" id="22666"/>
    <lineage>
        <taxon>Eukaryota</taxon>
        <taxon>Viridiplantae</taxon>
        <taxon>Streptophyta</taxon>
        <taxon>Embryophyta</taxon>
        <taxon>Tracheophyta</taxon>
        <taxon>Spermatophyta</taxon>
        <taxon>Magnoliopsida</taxon>
        <taxon>eudicotyledons</taxon>
        <taxon>Gunneridae</taxon>
        <taxon>Pentapetalae</taxon>
        <taxon>rosids</taxon>
        <taxon>malvids</taxon>
        <taxon>Myrtales</taxon>
        <taxon>Lythraceae</taxon>
        <taxon>Trapa</taxon>
    </lineage>
</organism>
<comment type="caution">
    <text evidence="5">The sequence shown here is derived from an EMBL/GenBank/DDBJ whole genome shotgun (WGS) entry which is preliminary data.</text>
</comment>
<dbReference type="NCBIfam" id="TIGR00756">
    <property type="entry name" value="PPR"/>
    <property type="match status" value="1"/>
</dbReference>
<evidence type="ECO:0000256" key="1">
    <source>
        <dbReference type="ARBA" id="ARBA00007626"/>
    </source>
</evidence>
<dbReference type="Pfam" id="PF01535">
    <property type="entry name" value="PPR"/>
    <property type="match status" value="1"/>
</dbReference>
<dbReference type="Gene3D" id="1.25.40.10">
    <property type="entry name" value="Tetratricopeptide repeat domain"/>
    <property type="match status" value="1"/>
</dbReference>
<sequence>MTQNSVTSVIPPRPMPGPSEESSAPPTISGGGDSTSALPSHRSPLSPSVPDPNPLPLPSSPPALAVLLRFLKSKLHHNPHFTLYDFHILNWASKLDSFRHEHSTFLIASKPLSFSSCPRAPALALTDAEENFAAMSKSIDWRLSIDSYNSLIHGLVKSGSLQRLSSYDRMNRDRVKPDVVTFNILISGYCRDSQFDSALETFREDEKTGDVFLMWELSEVEGMREEAICLTEKMLDEAIAPDTVAFNCLLEDLCEVEKTVQADKMRLLAQSILESYAV</sequence>
<feature type="repeat" description="PPR" evidence="3">
    <location>
        <begin position="178"/>
        <end position="212"/>
    </location>
</feature>
<dbReference type="PROSITE" id="PS51375">
    <property type="entry name" value="PPR"/>
    <property type="match status" value="1"/>
</dbReference>
<proteinExistence type="inferred from homology"/>
<dbReference type="Pfam" id="PF12854">
    <property type="entry name" value="PPR_1"/>
    <property type="match status" value="1"/>
</dbReference>
<dbReference type="EMBL" id="JAXQNO010000018">
    <property type="protein sequence ID" value="KAK4776843.1"/>
    <property type="molecule type" value="Genomic_DNA"/>
</dbReference>
<accession>A0AAN7L5R4</accession>
<dbReference type="PANTHER" id="PTHR47933:SF11">
    <property type="entry name" value="PENTATRICOPEPTIDE REPEAT-CONTAINING PROTEIN 2"/>
    <property type="match status" value="1"/>
</dbReference>
<evidence type="ECO:0000313" key="5">
    <source>
        <dbReference type="EMBL" id="KAK4776843.1"/>
    </source>
</evidence>
<gene>
    <name evidence="5" type="ORF">SAY86_005531</name>
</gene>
<evidence type="ECO:0000313" key="6">
    <source>
        <dbReference type="Proteomes" id="UP001346149"/>
    </source>
</evidence>
<evidence type="ECO:0000256" key="4">
    <source>
        <dbReference type="SAM" id="MobiDB-lite"/>
    </source>
</evidence>
<dbReference type="InterPro" id="IPR051240">
    <property type="entry name" value="Mito_RNA-Proc/Resp"/>
</dbReference>
<name>A0AAN7L5R4_TRANT</name>
<reference evidence="5 6" key="1">
    <citation type="journal article" date="2023" name="Hortic Res">
        <title>Pangenome of water caltrop reveals structural variations and asymmetric subgenome divergence after allopolyploidization.</title>
        <authorList>
            <person name="Zhang X."/>
            <person name="Chen Y."/>
            <person name="Wang L."/>
            <person name="Yuan Y."/>
            <person name="Fang M."/>
            <person name="Shi L."/>
            <person name="Lu R."/>
            <person name="Comes H.P."/>
            <person name="Ma Y."/>
            <person name="Chen Y."/>
            <person name="Huang G."/>
            <person name="Zhou Y."/>
            <person name="Zheng Z."/>
            <person name="Qiu Y."/>
        </authorList>
    </citation>
    <scope>NUCLEOTIDE SEQUENCE [LARGE SCALE GENOMIC DNA]</scope>
    <source>
        <strain evidence="5">F231</strain>
    </source>
</reference>
<feature type="compositionally biased region" description="Pro residues" evidence="4">
    <location>
        <begin position="47"/>
        <end position="56"/>
    </location>
</feature>
<protein>
    <recommendedName>
        <fullName evidence="7">Pentatricopeptide repeat-containing protein</fullName>
    </recommendedName>
</protein>
<keyword evidence="2" id="KW-0677">Repeat</keyword>
<evidence type="ECO:0000256" key="3">
    <source>
        <dbReference type="PROSITE-ProRule" id="PRU00708"/>
    </source>
</evidence>
<evidence type="ECO:0008006" key="7">
    <source>
        <dbReference type="Google" id="ProtNLM"/>
    </source>
</evidence>
<dbReference type="InterPro" id="IPR002885">
    <property type="entry name" value="PPR_rpt"/>
</dbReference>